<protein>
    <submittedName>
        <fullName evidence="11">NAD-dependent malic enzyme</fullName>
    </submittedName>
</protein>
<dbReference type="EMBL" id="CP037933">
    <property type="protein sequence ID" value="QBN17911.1"/>
    <property type="molecule type" value="Genomic_DNA"/>
</dbReference>
<proteinExistence type="inferred from homology"/>
<comment type="cofactor">
    <cofactor evidence="1">
        <name>Mn(2+)</name>
        <dbReference type="ChEBI" id="CHEBI:29035"/>
    </cofactor>
</comment>
<dbReference type="PRINTS" id="PR00072">
    <property type="entry name" value="MALOXRDTASE"/>
</dbReference>
<dbReference type="AlphaFoldDB" id="A0A4P6Y6D6"/>
<dbReference type="InterPro" id="IPR001891">
    <property type="entry name" value="Malic_OxRdtase"/>
</dbReference>
<organism evidence="11 12">
    <name type="scientific">Flavobacterium nackdongense</name>
    <dbReference type="NCBI Taxonomy" id="2547394"/>
    <lineage>
        <taxon>Bacteria</taxon>
        <taxon>Pseudomonadati</taxon>
        <taxon>Bacteroidota</taxon>
        <taxon>Flavobacteriia</taxon>
        <taxon>Flavobacteriales</taxon>
        <taxon>Flavobacteriaceae</taxon>
        <taxon>Flavobacterium</taxon>
    </lineage>
</organism>
<dbReference type="Gene3D" id="3.40.50.10380">
    <property type="entry name" value="Malic enzyme, N-terminal domain"/>
    <property type="match status" value="1"/>
</dbReference>
<dbReference type="PIRSF" id="PIRSF000106">
    <property type="entry name" value="ME"/>
    <property type="match status" value="1"/>
</dbReference>
<dbReference type="InterPro" id="IPR046346">
    <property type="entry name" value="Aminoacid_DH-like_N_sf"/>
</dbReference>
<keyword evidence="4" id="KW-0560">Oxidoreductase</keyword>
<keyword evidence="12" id="KW-1185">Reference proteome</keyword>
<dbReference type="RefSeq" id="WP_133275442.1">
    <property type="nucleotide sequence ID" value="NZ_CP037933.1"/>
</dbReference>
<dbReference type="SUPFAM" id="SSF51735">
    <property type="entry name" value="NAD(P)-binding Rossmann-fold domains"/>
    <property type="match status" value="1"/>
</dbReference>
<dbReference type="Pfam" id="PF00390">
    <property type="entry name" value="malic"/>
    <property type="match status" value="1"/>
</dbReference>
<feature type="domain" description="Malic enzyme N-terminal" evidence="10">
    <location>
        <begin position="70"/>
        <end position="250"/>
    </location>
</feature>
<dbReference type="Proteomes" id="UP000291124">
    <property type="component" value="Chromosome"/>
</dbReference>
<dbReference type="SMART" id="SM00919">
    <property type="entry name" value="Malic_M"/>
    <property type="match status" value="1"/>
</dbReference>
<dbReference type="Gene3D" id="3.40.50.720">
    <property type="entry name" value="NAD(P)-binding Rossmann-like Domain"/>
    <property type="match status" value="1"/>
</dbReference>
<feature type="binding site" evidence="7">
    <location>
        <position position="259"/>
    </location>
    <ligand>
        <name>a divalent metal cation</name>
        <dbReference type="ChEBI" id="CHEBI:60240"/>
    </ligand>
</feature>
<dbReference type="GO" id="GO:0051287">
    <property type="term" value="F:NAD binding"/>
    <property type="evidence" value="ECO:0007669"/>
    <property type="project" value="InterPro"/>
</dbReference>
<dbReference type="GO" id="GO:0006108">
    <property type="term" value="P:malate metabolic process"/>
    <property type="evidence" value="ECO:0007669"/>
    <property type="project" value="TreeGrafter"/>
</dbReference>
<evidence type="ECO:0000256" key="5">
    <source>
        <dbReference type="PIRSR" id="PIRSR000106-1"/>
    </source>
</evidence>
<feature type="active site" description="Proton donor" evidence="5">
    <location>
        <position position="93"/>
    </location>
</feature>
<dbReference type="NCBIfam" id="NF010052">
    <property type="entry name" value="PRK13529.1"/>
    <property type="match status" value="1"/>
</dbReference>
<gene>
    <name evidence="11" type="ORF">E1750_03535</name>
</gene>
<sequence length="546" mass="60867">MKDNIGYSLMRDPRFNKGTAFTLEEREKYHLEGLLPDQIESIETQMLRIDNQLEQIEAPINKYIYLSNLLETNQTLFFNLVSNDPAKFLPLVYTPTVGEACEKFGHITRRVRGLHISIHQKDKIEKILRHWHEEDIRFTVVTDGGRILGLGDLGVCGLGIPIGKLALYTACAGVPPEHTLPIILDVGTNNEDFLKDPLYPGLKQKRITGQEYDEFIEAFVIAINKVFPKICIQWEDFKGVDAIRILNKFKNKVCTYNDDIQGTAAIATAGFISISRLMGKPFKDQKFLFFGAGAAAFGIADLLVQKFQKDGLSREEALEHIWMFDINGLLVSSRTDLAEYQIQFAHQGEPTNDLAAAVLQVKPTAIIGVSTVGGAFNQQVIENMSLVNERPIIFPYSNPTSHSECTAEQAYVWSKGKAIFASGSPFAPVIYEGKTFTPGQGNNVFIFPAMGLALFATEAKRVTDLMFITAAEAVAEQVTQKDFEMGLIYPSVKNILNVSVNVAIKIAEVIFESELAGVDKPTDIAAFVKTKMYVPNYKNITLDKFR</sequence>
<dbReference type="GO" id="GO:0046872">
    <property type="term" value="F:metal ion binding"/>
    <property type="evidence" value="ECO:0007669"/>
    <property type="project" value="UniProtKB-KW"/>
</dbReference>
<evidence type="ECO:0000256" key="1">
    <source>
        <dbReference type="ARBA" id="ARBA00001936"/>
    </source>
</evidence>
<evidence type="ECO:0000256" key="6">
    <source>
        <dbReference type="PIRSR" id="PIRSR000106-2"/>
    </source>
</evidence>
<dbReference type="InterPro" id="IPR012302">
    <property type="entry name" value="Malic_NAD-bd"/>
</dbReference>
<evidence type="ECO:0000256" key="3">
    <source>
        <dbReference type="ARBA" id="ARBA00022723"/>
    </source>
</evidence>
<evidence type="ECO:0000313" key="11">
    <source>
        <dbReference type="EMBL" id="QBN17911.1"/>
    </source>
</evidence>
<dbReference type="PANTHER" id="PTHR23406:SF90">
    <property type="entry name" value="MALIC ENZYME-RELATED"/>
    <property type="match status" value="1"/>
</dbReference>
<dbReference type="KEGG" id="fnk:E1750_03535"/>
<feature type="active site" description="Proton donor" evidence="5">
    <location>
        <position position="164"/>
    </location>
</feature>
<dbReference type="Pfam" id="PF03949">
    <property type="entry name" value="Malic_M"/>
    <property type="match status" value="1"/>
</dbReference>
<feature type="binding site" evidence="7">
    <location>
        <position position="236"/>
    </location>
    <ligand>
        <name>a divalent metal cation</name>
        <dbReference type="ChEBI" id="CHEBI:60240"/>
    </ligand>
</feature>
<evidence type="ECO:0000313" key="12">
    <source>
        <dbReference type="Proteomes" id="UP000291124"/>
    </source>
</evidence>
<evidence type="ECO:0000256" key="8">
    <source>
        <dbReference type="RuleBase" id="RU003427"/>
    </source>
</evidence>
<dbReference type="InterPro" id="IPR036291">
    <property type="entry name" value="NAD(P)-bd_dom_sf"/>
</dbReference>
<evidence type="ECO:0000256" key="7">
    <source>
        <dbReference type="PIRSR" id="PIRSR000106-3"/>
    </source>
</evidence>
<evidence type="ECO:0000256" key="4">
    <source>
        <dbReference type="ARBA" id="ARBA00023002"/>
    </source>
</evidence>
<dbReference type="CDD" id="cd05312">
    <property type="entry name" value="NAD_bind_1_malic_enz"/>
    <property type="match status" value="1"/>
</dbReference>
<feature type="binding site" evidence="7">
    <location>
        <position position="235"/>
    </location>
    <ligand>
        <name>a divalent metal cation</name>
        <dbReference type="ChEBI" id="CHEBI:60240"/>
    </ligand>
</feature>
<feature type="domain" description="Malic enzyme NAD-binding" evidence="9">
    <location>
        <begin position="260"/>
        <end position="511"/>
    </location>
</feature>
<dbReference type="GO" id="GO:0004473">
    <property type="term" value="F:malate dehydrogenase (decarboxylating) (NADP+) activity"/>
    <property type="evidence" value="ECO:0007669"/>
    <property type="project" value="TreeGrafter"/>
</dbReference>
<evidence type="ECO:0000259" key="9">
    <source>
        <dbReference type="SMART" id="SM00919"/>
    </source>
</evidence>
<feature type="binding site" evidence="6">
    <location>
        <position position="398"/>
    </location>
    <ligand>
        <name>(S)-malate</name>
        <dbReference type="ChEBI" id="CHEBI:15589"/>
    </ligand>
</feature>
<reference evidence="12" key="1">
    <citation type="submission" date="2019-03" db="EMBL/GenBank/DDBJ databases">
        <title>Flavobacterium sp.</title>
        <authorList>
            <person name="Kim H."/>
        </authorList>
    </citation>
    <scope>NUCLEOTIDE SEQUENCE [LARGE SCALE GENOMIC DNA]</scope>
    <source>
        <strain evidence="12">GS13</strain>
    </source>
</reference>
<comment type="similarity">
    <text evidence="2 8">Belongs to the malic enzymes family.</text>
</comment>
<dbReference type="PANTHER" id="PTHR23406">
    <property type="entry name" value="MALIC ENZYME-RELATED"/>
    <property type="match status" value="1"/>
</dbReference>
<dbReference type="SMART" id="SM01274">
    <property type="entry name" value="malic"/>
    <property type="match status" value="1"/>
</dbReference>
<dbReference type="FunFam" id="3.40.50.720:FF:000060">
    <property type="entry name" value="Malic enzyme"/>
    <property type="match status" value="1"/>
</dbReference>
<keyword evidence="3 7" id="KW-0479">Metal-binding</keyword>
<dbReference type="SUPFAM" id="SSF53223">
    <property type="entry name" value="Aminoacid dehydrogenase-like, N-terminal domain"/>
    <property type="match status" value="1"/>
</dbReference>
<name>A0A4P6Y6D6_9FLAO</name>
<feature type="binding site" evidence="6">
    <location>
        <position position="442"/>
    </location>
    <ligand>
        <name>(S)-malate</name>
        <dbReference type="ChEBI" id="CHEBI:15589"/>
    </ligand>
</feature>
<comment type="cofactor">
    <cofactor evidence="7">
        <name>Mg(2+)</name>
        <dbReference type="ChEBI" id="CHEBI:18420"/>
    </cofactor>
    <cofactor evidence="7">
        <name>Mn(2+)</name>
        <dbReference type="ChEBI" id="CHEBI:29035"/>
    </cofactor>
    <text evidence="7">Divalent metal cations. Prefers magnesium or manganese.</text>
</comment>
<accession>A0A4P6Y6D6</accession>
<evidence type="ECO:0000256" key="2">
    <source>
        <dbReference type="ARBA" id="ARBA00008785"/>
    </source>
</evidence>
<feature type="binding site" evidence="6">
    <location>
        <position position="146"/>
    </location>
    <ligand>
        <name>(S)-malate</name>
        <dbReference type="ChEBI" id="CHEBI:15589"/>
    </ligand>
</feature>
<dbReference type="InterPro" id="IPR037062">
    <property type="entry name" value="Malic_N_dom_sf"/>
</dbReference>
<dbReference type="OrthoDB" id="3314528at2"/>
<dbReference type="InterPro" id="IPR012301">
    <property type="entry name" value="Malic_N_dom"/>
</dbReference>
<evidence type="ECO:0000259" key="10">
    <source>
        <dbReference type="SMART" id="SM01274"/>
    </source>
</evidence>